<comment type="caution">
    <text evidence="2">The sequence shown here is derived from an EMBL/GenBank/DDBJ whole genome shotgun (WGS) entry which is preliminary data.</text>
</comment>
<dbReference type="InterPro" id="IPR039708">
    <property type="entry name" value="MT1774/Rv1733c-like"/>
</dbReference>
<evidence type="ECO:0000313" key="2">
    <source>
        <dbReference type="EMBL" id="TCO16389.1"/>
    </source>
</evidence>
<protein>
    <recommendedName>
        <fullName evidence="4">Transmembrane protein</fullName>
    </recommendedName>
</protein>
<keyword evidence="1" id="KW-0812">Transmembrane</keyword>
<accession>A0ABY2BCM6</accession>
<dbReference type="PANTHER" id="PTHR42305:SF1">
    <property type="entry name" value="MEMBRANE PROTEIN RV1733C-RELATED"/>
    <property type="match status" value="1"/>
</dbReference>
<keyword evidence="1" id="KW-1133">Transmembrane helix</keyword>
<keyword evidence="3" id="KW-1185">Reference proteome</keyword>
<dbReference type="RefSeq" id="WP_132193139.1">
    <property type="nucleotide sequence ID" value="NZ_SLWM01000017.1"/>
</dbReference>
<dbReference type="EMBL" id="SLWM01000017">
    <property type="protein sequence ID" value="TCO16389.1"/>
    <property type="molecule type" value="Genomic_DNA"/>
</dbReference>
<feature type="transmembrane region" description="Helical" evidence="1">
    <location>
        <begin position="37"/>
        <end position="56"/>
    </location>
</feature>
<name>A0ABY2BCM6_9ACTN</name>
<evidence type="ECO:0000313" key="3">
    <source>
        <dbReference type="Proteomes" id="UP000295818"/>
    </source>
</evidence>
<reference evidence="2 3" key="1">
    <citation type="journal article" date="2015" name="Stand. Genomic Sci.">
        <title>Genomic Encyclopedia of Bacterial and Archaeal Type Strains, Phase III: the genomes of soil and plant-associated and newly described type strains.</title>
        <authorList>
            <person name="Whitman W.B."/>
            <person name="Woyke T."/>
            <person name="Klenk H.P."/>
            <person name="Zhou Y."/>
            <person name="Lilburn T.G."/>
            <person name="Beck B.J."/>
            <person name="De Vos P."/>
            <person name="Vandamme P."/>
            <person name="Eisen J.A."/>
            <person name="Garrity G."/>
            <person name="Hugenholtz P."/>
            <person name="Kyrpides N.C."/>
        </authorList>
    </citation>
    <scope>NUCLEOTIDE SEQUENCE [LARGE SCALE GENOMIC DNA]</scope>
    <source>
        <strain evidence="2 3">VKM Ac-2538</strain>
    </source>
</reference>
<keyword evidence="1" id="KW-0472">Membrane</keyword>
<sequence length="202" mass="22442">MSTTPQRRGELWVLMQLRRLGLGRNPLRRRADRLESAVLLCALVAAQLVIPAAVAFGTTIRNRAEDTAARRRAELQPVQARTLEDTARATPSTLGQIATGARVQWFDASGSPREGSADILIGTEAGTELTIWLDRTGAMVRAPRESADSAAVGVVAGVTMLMLAWPFLWGLFRLARLLLDRRRAQDWGREWEQVSPRWTRTE</sequence>
<gene>
    <name evidence="2" type="ORF">EV644_11743</name>
</gene>
<feature type="transmembrane region" description="Helical" evidence="1">
    <location>
        <begin position="150"/>
        <end position="172"/>
    </location>
</feature>
<dbReference type="Proteomes" id="UP000295818">
    <property type="component" value="Unassembled WGS sequence"/>
</dbReference>
<evidence type="ECO:0000256" key="1">
    <source>
        <dbReference type="SAM" id="Phobius"/>
    </source>
</evidence>
<evidence type="ECO:0008006" key="4">
    <source>
        <dbReference type="Google" id="ProtNLM"/>
    </source>
</evidence>
<organism evidence="2 3">
    <name type="scientific">Kribbella orskensis</name>
    <dbReference type="NCBI Taxonomy" id="2512216"/>
    <lineage>
        <taxon>Bacteria</taxon>
        <taxon>Bacillati</taxon>
        <taxon>Actinomycetota</taxon>
        <taxon>Actinomycetes</taxon>
        <taxon>Propionibacteriales</taxon>
        <taxon>Kribbellaceae</taxon>
        <taxon>Kribbella</taxon>
    </lineage>
</organism>
<proteinExistence type="predicted"/>
<dbReference type="PANTHER" id="PTHR42305">
    <property type="entry name" value="MEMBRANE PROTEIN RV1733C-RELATED"/>
    <property type="match status" value="1"/>
</dbReference>